<dbReference type="AlphaFoldDB" id="A0A376J0T4"/>
<proteinExistence type="predicted"/>
<dbReference type="Proteomes" id="UP000255248">
    <property type="component" value="Unassembled WGS sequence"/>
</dbReference>
<protein>
    <submittedName>
        <fullName evidence="1">Uncharacterized protein</fullName>
    </submittedName>
</protein>
<accession>A0A376J0T4</accession>
<evidence type="ECO:0000313" key="1">
    <source>
        <dbReference type="EMBL" id="STE53273.1"/>
    </source>
</evidence>
<dbReference type="EMBL" id="UFXZ01000002">
    <property type="protein sequence ID" value="STE53273.1"/>
    <property type="molecule type" value="Genomic_DNA"/>
</dbReference>
<name>A0A376J0T4_9GAMM</name>
<gene>
    <name evidence="1" type="ORF">NCTC12121_03558</name>
</gene>
<sequence>MGAIMLTVMLLVEDETLVLGVIMVETEGPLVGTMGRI</sequence>
<reference evidence="1 2" key="1">
    <citation type="submission" date="2018-06" db="EMBL/GenBank/DDBJ databases">
        <authorList>
            <consortium name="Pathogen Informatics"/>
            <person name="Doyle S."/>
        </authorList>
    </citation>
    <scope>NUCLEOTIDE SEQUENCE [LARGE SCALE GENOMIC DNA]</scope>
    <source>
        <strain evidence="1 2">NCTC12121</strain>
    </source>
</reference>
<evidence type="ECO:0000313" key="2">
    <source>
        <dbReference type="Proteomes" id="UP000255248"/>
    </source>
</evidence>
<organism evidence="1 2">
    <name type="scientific">Edwardsiella hoshinae</name>
    <dbReference type="NCBI Taxonomy" id="93378"/>
    <lineage>
        <taxon>Bacteria</taxon>
        <taxon>Pseudomonadati</taxon>
        <taxon>Pseudomonadota</taxon>
        <taxon>Gammaproteobacteria</taxon>
        <taxon>Enterobacterales</taxon>
        <taxon>Hafniaceae</taxon>
        <taxon>Edwardsiella</taxon>
    </lineage>
</organism>